<proteinExistence type="predicted"/>
<evidence type="ECO:0000313" key="1">
    <source>
        <dbReference type="EMBL" id="OHA76334.1"/>
    </source>
</evidence>
<protein>
    <submittedName>
        <fullName evidence="1">Uncharacterized protein</fullName>
    </submittedName>
</protein>
<reference evidence="1 2" key="1">
    <citation type="journal article" date="2016" name="Nat. Commun.">
        <title>Thousands of microbial genomes shed light on interconnected biogeochemical processes in an aquifer system.</title>
        <authorList>
            <person name="Anantharaman K."/>
            <person name="Brown C.T."/>
            <person name="Hug L.A."/>
            <person name="Sharon I."/>
            <person name="Castelle C.J."/>
            <person name="Probst A.J."/>
            <person name="Thomas B.C."/>
            <person name="Singh A."/>
            <person name="Wilkins M.J."/>
            <person name="Karaoz U."/>
            <person name="Brodie E.L."/>
            <person name="Williams K.H."/>
            <person name="Hubbard S.S."/>
            <person name="Banfield J.F."/>
        </authorList>
    </citation>
    <scope>NUCLEOTIDE SEQUENCE [LARGE SCALE GENOMIC DNA]</scope>
</reference>
<name>A0A1G2RU07_9BACT</name>
<sequence>MVKAGTLDHKTLHVKNGIRREMIRKIVKNKDKKISGADCFYAAIPFHHSHQKAHLKMALKLAKESVNRGYQRGKKLVMAVEDRICLTRGIPQKYDTQLVLRNRKFVRYKTK</sequence>
<dbReference type="AlphaFoldDB" id="A0A1G2RU07"/>
<comment type="caution">
    <text evidence="1">The sequence shown here is derived from an EMBL/GenBank/DDBJ whole genome shotgun (WGS) entry which is preliminary data.</text>
</comment>
<evidence type="ECO:0000313" key="2">
    <source>
        <dbReference type="Proteomes" id="UP000177853"/>
    </source>
</evidence>
<gene>
    <name evidence="1" type="ORF">A3H01_01215</name>
</gene>
<dbReference type="Proteomes" id="UP000177853">
    <property type="component" value="Unassembled WGS sequence"/>
</dbReference>
<accession>A0A1G2RU07</accession>
<dbReference type="EMBL" id="MHUM01000030">
    <property type="protein sequence ID" value="OHA76334.1"/>
    <property type="molecule type" value="Genomic_DNA"/>
</dbReference>
<organism evidence="1 2">
    <name type="scientific">Candidatus Wildermuthbacteria bacterium RIFCSPLOWO2_12_FULL_40_9</name>
    <dbReference type="NCBI Taxonomy" id="1802467"/>
    <lineage>
        <taxon>Bacteria</taxon>
        <taxon>Candidatus Wildermuthiibacteriota</taxon>
    </lineage>
</organism>